<sequence>MDLCQNGVECNTDFWPVEHPIEPPDEDQPVKCPKPDSSVMNVNGCTSLNSFDSLKCINCSTSNHHGPSSLKLASNHITESCDDPHNLAVASHILRPASPPSVTSSNVLGGPQSTIDGISGAR</sequence>
<dbReference type="AlphaFoldDB" id="A0A4S4D068"/>
<organism evidence="2 3">
    <name type="scientific">Camellia sinensis var. sinensis</name>
    <name type="common">China tea</name>
    <dbReference type="NCBI Taxonomy" id="542762"/>
    <lineage>
        <taxon>Eukaryota</taxon>
        <taxon>Viridiplantae</taxon>
        <taxon>Streptophyta</taxon>
        <taxon>Embryophyta</taxon>
        <taxon>Tracheophyta</taxon>
        <taxon>Spermatophyta</taxon>
        <taxon>Magnoliopsida</taxon>
        <taxon>eudicotyledons</taxon>
        <taxon>Gunneridae</taxon>
        <taxon>Pentapetalae</taxon>
        <taxon>asterids</taxon>
        <taxon>Ericales</taxon>
        <taxon>Theaceae</taxon>
        <taxon>Camellia</taxon>
    </lineage>
</organism>
<dbReference type="PANTHER" id="PTHR34196:SF4">
    <property type="entry name" value="OS06G0208200 PROTEIN"/>
    <property type="match status" value="1"/>
</dbReference>
<evidence type="ECO:0000313" key="3">
    <source>
        <dbReference type="Proteomes" id="UP000306102"/>
    </source>
</evidence>
<name>A0A4S4D068_CAMSN</name>
<dbReference type="EMBL" id="SDRB02013224">
    <property type="protein sequence ID" value="THF95570.1"/>
    <property type="molecule type" value="Genomic_DNA"/>
</dbReference>
<reference evidence="2 3" key="1">
    <citation type="journal article" date="2018" name="Proc. Natl. Acad. Sci. U.S.A.">
        <title>Draft genome sequence of Camellia sinensis var. sinensis provides insights into the evolution of the tea genome and tea quality.</title>
        <authorList>
            <person name="Wei C."/>
            <person name="Yang H."/>
            <person name="Wang S."/>
            <person name="Zhao J."/>
            <person name="Liu C."/>
            <person name="Gao L."/>
            <person name="Xia E."/>
            <person name="Lu Y."/>
            <person name="Tai Y."/>
            <person name="She G."/>
            <person name="Sun J."/>
            <person name="Cao H."/>
            <person name="Tong W."/>
            <person name="Gao Q."/>
            <person name="Li Y."/>
            <person name="Deng W."/>
            <person name="Jiang X."/>
            <person name="Wang W."/>
            <person name="Chen Q."/>
            <person name="Zhang S."/>
            <person name="Li H."/>
            <person name="Wu J."/>
            <person name="Wang P."/>
            <person name="Li P."/>
            <person name="Shi C."/>
            <person name="Zheng F."/>
            <person name="Jian J."/>
            <person name="Huang B."/>
            <person name="Shan D."/>
            <person name="Shi M."/>
            <person name="Fang C."/>
            <person name="Yue Y."/>
            <person name="Li F."/>
            <person name="Li D."/>
            <person name="Wei S."/>
            <person name="Han B."/>
            <person name="Jiang C."/>
            <person name="Yin Y."/>
            <person name="Xia T."/>
            <person name="Zhang Z."/>
            <person name="Bennetzen J.L."/>
            <person name="Zhao S."/>
            <person name="Wan X."/>
        </authorList>
    </citation>
    <scope>NUCLEOTIDE SEQUENCE [LARGE SCALE GENOMIC DNA]</scope>
    <source>
        <strain evidence="3">cv. Shuchazao</strain>
        <tissue evidence="2">Leaf</tissue>
    </source>
</reference>
<accession>A0A4S4D068</accession>
<protein>
    <submittedName>
        <fullName evidence="2">Uncharacterized protein</fullName>
    </submittedName>
</protein>
<dbReference type="PANTHER" id="PTHR34196">
    <property type="entry name" value="OS02G0697700 PROTEIN"/>
    <property type="match status" value="1"/>
</dbReference>
<dbReference type="Proteomes" id="UP000306102">
    <property type="component" value="Unassembled WGS sequence"/>
</dbReference>
<feature type="compositionally biased region" description="Polar residues" evidence="1">
    <location>
        <begin position="100"/>
        <end position="116"/>
    </location>
</feature>
<gene>
    <name evidence="2" type="ORF">TEA_019007</name>
</gene>
<comment type="caution">
    <text evidence="2">The sequence shown here is derived from an EMBL/GenBank/DDBJ whole genome shotgun (WGS) entry which is preliminary data.</text>
</comment>
<evidence type="ECO:0000313" key="2">
    <source>
        <dbReference type="EMBL" id="THF95570.1"/>
    </source>
</evidence>
<keyword evidence="3" id="KW-1185">Reference proteome</keyword>
<evidence type="ECO:0000256" key="1">
    <source>
        <dbReference type="SAM" id="MobiDB-lite"/>
    </source>
</evidence>
<proteinExistence type="predicted"/>
<feature type="region of interest" description="Disordered" evidence="1">
    <location>
        <begin position="96"/>
        <end position="122"/>
    </location>
</feature>